<reference evidence="2" key="2">
    <citation type="journal article" date="2018" name="Plant J.">
        <title>The Sorghum bicolor reference genome: improved assembly, gene annotations, a transcriptome atlas, and signatures of genome organization.</title>
        <authorList>
            <person name="McCormick R.F."/>
            <person name="Truong S.K."/>
            <person name="Sreedasyam A."/>
            <person name="Jenkins J."/>
            <person name="Shu S."/>
            <person name="Sims D."/>
            <person name="Kennedy M."/>
            <person name="Amirebrahimi M."/>
            <person name="Weers B.D."/>
            <person name="McKinley B."/>
            <person name="Mattison A."/>
            <person name="Morishige D.T."/>
            <person name="Grimwood J."/>
            <person name="Schmutz J."/>
            <person name="Mullet J.E."/>
        </authorList>
    </citation>
    <scope>NUCLEOTIDE SEQUENCE [LARGE SCALE GENOMIC DNA]</scope>
    <source>
        <strain evidence="2">cv. BTx623</strain>
    </source>
</reference>
<reference evidence="1 2" key="1">
    <citation type="journal article" date="2009" name="Nature">
        <title>The Sorghum bicolor genome and the diversification of grasses.</title>
        <authorList>
            <person name="Paterson A.H."/>
            <person name="Bowers J.E."/>
            <person name="Bruggmann R."/>
            <person name="Dubchak I."/>
            <person name="Grimwood J."/>
            <person name="Gundlach H."/>
            <person name="Haberer G."/>
            <person name="Hellsten U."/>
            <person name="Mitros T."/>
            <person name="Poliakov A."/>
            <person name="Schmutz J."/>
            <person name="Spannagl M."/>
            <person name="Tang H."/>
            <person name="Wang X."/>
            <person name="Wicker T."/>
            <person name="Bharti A.K."/>
            <person name="Chapman J."/>
            <person name="Feltus F.A."/>
            <person name="Gowik U."/>
            <person name="Grigoriev I.V."/>
            <person name="Lyons E."/>
            <person name="Maher C.A."/>
            <person name="Martis M."/>
            <person name="Narechania A."/>
            <person name="Otillar R.P."/>
            <person name="Penning B.W."/>
            <person name="Salamov A.A."/>
            <person name="Wang Y."/>
            <person name="Zhang L."/>
            <person name="Carpita N.C."/>
            <person name="Freeling M."/>
            <person name="Gingle A.R."/>
            <person name="Hash C.T."/>
            <person name="Keller B."/>
            <person name="Klein P."/>
            <person name="Kresovich S."/>
            <person name="McCann M.C."/>
            <person name="Ming R."/>
            <person name="Peterson D.G."/>
            <person name="Mehboob-ur-Rahman"/>
            <person name="Ware D."/>
            <person name="Westhoff P."/>
            <person name="Mayer K.F."/>
            <person name="Messing J."/>
            <person name="Rokhsar D.S."/>
        </authorList>
    </citation>
    <scope>NUCLEOTIDE SEQUENCE [LARGE SCALE GENOMIC DNA]</scope>
    <source>
        <strain evidence="2">cv. BTx623</strain>
    </source>
</reference>
<evidence type="ECO:0000313" key="1">
    <source>
        <dbReference type="EMBL" id="OQU86676.1"/>
    </source>
</evidence>
<dbReference type="Proteomes" id="UP000000768">
    <property type="component" value="Chromosome 3"/>
</dbReference>
<name>A0A1W0VX52_SORBI</name>
<evidence type="ECO:0000313" key="2">
    <source>
        <dbReference type="Proteomes" id="UP000000768"/>
    </source>
</evidence>
<dbReference type="EMBL" id="CM000762">
    <property type="protein sequence ID" value="OQU86676.1"/>
    <property type="molecule type" value="Genomic_DNA"/>
</dbReference>
<gene>
    <name evidence="1" type="ORF">SORBI_3003G125751</name>
</gene>
<dbReference type="AlphaFoldDB" id="A0A1W0VX52"/>
<sequence>MDHVACNHATLHSRKDSLNLANQPHVFLSSQSQPHGPSPQIEQWQWSMSHVWACLYHAALDLSRSPVLYHGFPFLIVQPPGCASFVIRARSSRLRKK</sequence>
<accession>A0A1W0VX52</accession>
<protein>
    <submittedName>
        <fullName evidence="1">Uncharacterized protein</fullName>
    </submittedName>
</protein>
<dbReference type="Gramene" id="OQU86676">
    <property type="protein sequence ID" value="OQU86676"/>
    <property type="gene ID" value="SORBI_3003G125751"/>
</dbReference>
<keyword evidence="2" id="KW-1185">Reference proteome</keyword>
<organism evidence="1 2">
    <name type="scientific">Sorghum bicolor</name>
    <name type="common">Sorghum</name>
    <name type="synonym">Sorghum vulgare</name>
    <dbReference type="NCBI Taxonomy" id="4558"/>
    <lineage>
        <taxon>Eukaryota</taxon>
        <taxon>Viridiplantae</taxon>
        <taxon>Streptophyta</taxon>
        <taxon>Embryophyta</taxon>
        <taxon>Tracheophyta</taxon>
        <taxon>Spermatophyta</taxon>
        <taxon>Magnoliopsida</taxon>
        <taxon>Liliopsida</taxon>
        <taxon>Poales</taxon>
        <taxon>Poaceae</taxon>
        <taxon>PACMAD clade</taxon>
        <taxon>Panicoideae</taxon>
        <taxon>Andropogonodae</taxon>
        <taxon>Andropogoneae</taxon>
        <taxon>Sorghinae</taxon>
        <taxon>Sorghum</taxon>
    </lineage>
</organism>
<proteinExistence type="predicted"/>
<dbReference type="InParanoid" id="A0A1W0VX52"/>